<dbReference type="InterPro" id="IPR011701">
    <property type="entry name" value="MFS"/>
</dbReference>
<keyword evidence="1" id="KW-1133">Transmembrane helix</keyword>
<dbReference type="EMBL" id="CAMXCT010006636">
    <property type="protein sequence ID" value="CAI4017459.1"/>
    <property type="molecule type" value="Genomic_DNA"/>
</dbReference>
<organism evidence="2">
    <name type="scientific">Cladocopium goreaui</name>
    <dbReference type="NCBI Taxonomy" id="2562237"/>
    <lineage>
        <taxon>Eukaryota</taxon>
        <taxon>Sar</taxon>
        <taxon>Alveolata</taxon>
        <taxon>Dinophyceae</taxon>
        <taxon>Suessiales</taxon>
        <taxon>Symbiodiniaceae</taxon>
        <taxon>Cladocopium</taxon>
    </lineage>
</organism>
<feature type="transmembrane region" description="Helical" evidence="1">
    <location>
        <begin position="395"/>
        <end position="412"/>
    </location>
</feature>
<dbReference type="Gene3D" id="1.20.1250.20">
    <property type="entry name" value="MFS general substrate transporter like domains"/>
    <property type="match status" value="1"/>
</dbReference>
<dbReference type="GO" id="GO:0022857">
    <property type="term" value="F:transmembrane transporter activity"/>
    <property type="evidence" value="ECO:0007669"/>
    <property type="project" value="InterPro"/>
</dbReference>
<reference evidence="2" key="1">
    <citation type="submission" date="2022-10" db="EMBL/GenBank/DDBJ databases">
        <authorList>
            <person name="Chen Y."/>
            <person name="Dougan E. K."/>
            <person name="Chan C."/>
            <person name="Rhodes N."/>
            <person name="Thang M."/>
        </authorList>
    </citation>
    <scope>NUCLEOTIDE SEQUENCE</scope>
</reference>
<feature type="transmembrane region" description="Helical" evidence="1">
    <location>
        <begin position="352"/>
        <end position="375"/>
    </location>
</feature>
<dbReference type="EMBL" id="CAMXCT030006636">
    <property type="protein sequence ID" value="CAL4804771.1"/>
    <property type="molecule type" value="Genomic_DNA"/>
</dbReference>
<feature type="transmembrane region" description="Helical" evidence="1">
    <location>
        <begin position="424"/>
        <end position="441"/>
    </location>
</feature>
<dbReference type="EMBL" id="CAMXCT020006636">
    <property type="protein sequence ID" value="CAL1170834.1"/>
    <property type="molecule type" value="Genomic_DNA"/>
</dbReference>
<dbReference type="OrthoDB" id="447851at2759"/>
<accession>A0A9P1GMA7</accession>
<protein>
    <submittedName>
        <fullName evidence="3">Major facilitator superfamily (MFS) profile domain-containing protein</fullName>
    </submittedName>
</protein>
<feature type="transmembrane region" description="Helical" evidence="1">
    <location>
        <begin position="245"/>
        <end position="266"/>
    </location>
</feature>
<gene>
    <name evidence="2" type="ORF">C1SCF055_LOCUS42101</name>
</gene>
<evidence type="ECO:0000313" key="2">
    <source>
        <dbReference type="EMBL" id="CAI4017459.1"/>
    </source>
</evidence>
<comment type="caution">
    <text evidence="2">The sequence shown here is derived from an EMBL/GenBank/DDBJ whole genome shotgun (WGS) entry which is preliminary data.</text>
</comment>
<evidence type="ECO:0000313" key="3">
    <source>
        <dbReference type="EMBL" id="CAL4804771.1"/>
    </source>
</evidence>
<dbReference type="AlphaFoldDB" id="A0A9P1GMA7"/>
<keyword evidence="1" id="KW-0472">Membrane</keyword>
<feature type="transmembrane region" description="Helical" evidence="1">
    <location>
        <begin position="170"/>
        <end position="190"/>
    </location>
</feature>
<dbReference type="Proteomes" id="UP001152797">
    <property type="component" value="Unassembled WGS sequence"/>
</dbReference>
<reference evidence="3 4" key="2">
    <citation type="submission" date="2024-05" db="EMBL/GenBank/DDBJ databases">
        <authorList>
            <person name="Chen Y."/>
            <person name="Shah S."/>
            <person name="Dougan E. K."/>
            <person name="Thang M."/>
            <person name="Chan C."/>
        </authorList>
    </citation>
    <scope>NUCLEOTIDE SEQUENCE [LARGE SCALE GENOMIC DNA]</scope>
</reference>
<feature type="transmembrane region" description="Helical" evidence="1">
    <location>
        <begin position="101"/>
        <end position="119"/>
    </location>
</feature>
<dbReference type="Pfam" id="PF07690">
    <property type="entry name" value="MFS_1"/>
    <property type="match status" value="1"/>
</dbReference>
<feature type="transmembrane region" description="Helical" evidence="1">
    <location>
        <begin position="131"/>
        <end position="150"/>
    </location>
</feature>
<evidence type="ECO:0000256" key="1">
    <source>
        <dbReference type="SAM" id="Phobius"/>
    </source>
</evidence>
<name>A0A9P1GMA7_9DINO</name>
<sequence length="535" mass="57762">GGAGCNKLCWKIEVFAFLVAVVAVVAVVAALLAFCCASTELYVEAIQGSALKSDGAVSLIQLAISDGGAGASWPAPREEDTLPHGDADAERYFSWCDGMELFWPVLLSLSLGWTFVYFVMSFMARGEEQKAILAMSVLAVFVENLLYSSVFVDSLDFAYNLMQNEAQSGWIVGIHKMGTSVGTFLVFCMFTMYPEIWRYRGFTVMLVGFCMQCAGGMAFGLSGLANVYLGTTGKPFDRLVLVARFLQGTGGGLQVAFGLMQTAMLLTGLERSIQNTRFYLGACLGMGTGPLLSSLSTSTARLAHCHTPPGYEATFAVCTLLPLIQLPMLRLAPKRVEPGEESPKSAPVPYNFQRIVVIVLCVILQAVRSFCSAAVEAALSQLLYTEYQWSRRQTGIVTAALMFTMLPAQVFYEQLGRYFSVNRAIRFLLLIALVGSSLNLFDSLVGLISGACVVLPSLALSSGLIMGTMQVHTIHESYIFDLNGTTLLSLILSDLFGRGVGPIAARQSIASGGQHGFGEQQLLVSGLCIVLYDPW</sequence>
<feature type="transmembrane region" description="Helical" evidence="1">
    <location>
        <begin position="202"/>
        <end position="225"/>
    </location>
</feature>
<feature type="non-terminal residue" evidence="2">
    <location>
        <position position="535"/>
    </location>
</feature>
<dbReference type="InterPro" id="IPR036259">
    <property type="entry name" value="MFS_trans_sf"/>
</dbReference>
<evidence type="ECO:0000313" key="4">
    <source>
        <dbReference type="Proteomes" id="UP001152797"/>
    </source>
</evidence>
<keyword evidence="4" id="KW-1185">Reference proteome</keyword>
<feature type="transmembrane region" description="Helical" evidence="1">
    <location>
        <begin position="12"/>
        <end position="34"/>
    </location>
</feature>
<keyword evidence="1" id="KW-0812">Transmembrane</keyword>
<dbReference type="SUPFAM" id="SSF103473">
    <property type="entry name" value="MFS general substrate transporter"/>
    <property type="match status" value="1"/>
</dbReference>
<feature type="transmembrane region" description="Helical" evidence="1">
    <location>
        <begin position="447"/>
        <end position="467"/>
    </location>
</feature>
<proteinExistence type="predicted"/>